<keyword evidence="7" id="KW-1003">Cell membrane</keyword>
<sequence length="166" mass="19133">MTQTAKNYAQALYELHVDAESVKTAETILKEVPEVGESLTNPTIAFHVKEKIIDRIFPEGIRNFIKVVCRNQKSGLLLEMFEAYREIERKANEGLEAVLFYVTAPTVEQQEKMKTFLRRKFHVKEVALSLKEEKSLIGGFILQAGGREFDWSFRGRFRALSRALQH</sequence>
<keyword evidence="2 7" id="KW-0813">Transport</keyword>
<evidence type="ECO:0000256" key="1">
    <source>
        <dbReference type="ARBA" id="ARBA00004370"/>
    </source>
</evidence>
<dbReference type="NCBIfam" id="TIGR01145">
    <property type="entry name" value="ATP_synt_delta"/>
    <property type="match status" value="1"/>
</dbReference>
<reference evidence="8" key="2">
    <citation type="submission" date="2022-11" db="EMBL/GenBank/DDBJ databases">
        <title>Draft genome sequence of Sellimonas catena strain 12EGH17.</title>
        <authorList>
            <person name="Atsushi H."/>
            <person name="Moriya O."/>
            <person name="Mitsuo S."/>
        </authorList>
    </citation>
    <scope>NUCLEOTIDE SEQUENCE</scope>
    <source>
        <strain evidence="8">12EGH17</strain>
    </source>
</reference>
<keyword evidence="7" id="KW-0139">CF(1)</keyword>
<dbReference type="SUPFAM" id="SSF47928">
    <property type="entry name" value="N-terminal domain of the delta subunit of the F1F0-ATP synthase"/>
    <property type="match status" value="1"/>
</dbReference>
<comment type="caution">
    <text evidence="8">The sequence shown here is derived from an EMBL/GenBank/DDBJ whole genome shotgun (WGS) entry which is preliminary data.</text>
</comment>
<gene>
    <name evidence="7 8" type="primary">atpH</name>
    <name evidence="8" type="ORF">Selli1_07330</name>
    <name evidence="9" type="ORF">Selli2_23600</name>
</gene>
<dbReference type="InterPro" id="IPR000711">
    <property type="entry name" value="ATPase_OSCP/dsu"/>
</dbReference>
<protein>
    <recommendedName>
        <fullName evidence="7">ATP synthase subunit delta</fullName>
    </recommendedName>
    <alternativeName>
        <fullName evidence="7">ATP synthase F(1) sector subunit delta</fullName>
    </alternativeName>
    <alternativeName>
        <fullName evidence="7">F-type ATPase subunit delta</fullName>
        <shortName evidence="7">F-ATPase subunit delta</shortName>
    </alternativeName>
</protein>
<dbReference type="GO" id="GO:0005886">
    <property type="term" value="C:plasma membrane"/>
    <property type="evidence" value="ECO:0007669"/>
    <property type="project" value="UniProtKB-SubCell"/>
</dbReference>
<reference evidence="8 10" key="5">
    <citation type="journal article" date="2023" name="Int. J. Syst. Evol. Microbiol.">
        <title>Sellimonas catena sp. nov., isolated from human faeces.</title>
        <authorList>
            <person name="Hisatomi A."/>
            <person name="Ohkuma M."/>
            <person name="Sakamoto M."/>
        </authorList>
    </citation>
    <scope>NUCLEOTIDE SEQUENCE [LARGE SCALE GENOMIC DNA]</scope>
    <source>
        <strain evidence="8 10">12EGH17</strain>
        <strain evidence="9">18CBH55</strain>
    </source>
</reference>
<keyword evidence="3 7" id="KW-0375">Hydrogen ion transport</keyword>
<proteinExistence type="inferred from homology"/>
<dbReference type="Proteomes" id="UP001145094">
    <property type="component" value="Unassembled WGS sequence"/>
</dbReference>
<comment type="function">
    <text evidence="7">F(1)F(0) ATP synthase produces ATP from ADP in the presence of a proton or sodium gradient. F-type ATPases consist of two structural domains, F(1) containing the extramembraneous catalytic core and F(0) containing the membrane proton channel, linked together by a central stalk and a peripheral stalk. During catalysis, ATP synthesis in the catalytic domain of F(1) is coupled via a rotary mechanism of the central stalk subunits to proton translocation.</text>
</comment>
<dbReference type="HAMAP" id="MF_01416">
    <property type="entry name" value="ATP_synth_delta_bact"/>
    <property type="match status" value="1"/>
</dbReference>
<keyword evidence="4 7" id="KW-0406">Ion transport</keyword>
<dbReference type="PRINTS" id="PR00125">
    <property type="entry name" value="ATPASEDELTA"/>
</dbReference>
<comment type="function">
    <text evidence="7">This protein is part of the stalk that links CF(0) to CF(1). It either transmits conformational changes from CF(0) to CF(1) or is implicated in proton conduction.</text>
</comment>
<evidence type="ECO:0000256" key="5">
    <source>
        <dbReference type="ARBA" id="ARBA00023136"/>
    </source>
</evidence>
<evidence type="ECO:0000313" key="9">
    <source>
        <dbReference type="EMBL" id="GLG90933.1"/>
    </source>
</evidence>
<dbReference type="InterPro" id="IPR026015">
    <property type="entry name" value="ATP_synth_OSCP/delta_N_sf"/>
</dbReference>
<evidence type="ECO:0000256" key="3">
    <source>
        <dbReference type="ARBA" id="ARBA00022781"/>
    </source>
</evidence>
<reference evidence="9" key="4">
    <citation type="submission" date="2022-11" db="EMBL/GenBank/DDBJ databases">
        <title>Draft genome sequence of Sellimonas catena strain 18CBH55.</title>
        <authorList>
            <person name="Atsushi H."/>
            <person name="Moriya O."/>
            <person name="Mitsuo S."/>
        </authorList>
    </citation>
    <scope>NUCLEOTIDE SEQUENCE</scope>
    <source>
        <strain evidence="9">18CBH55</strain>
    </source>
</reference>
<evidence type="ECO:0000313" key="8">
    <source>
        <dbReference type="EMBL" id="GLG03559.1"/>
    </source>
</evidence>
<accession>A0A9W6C4E2</accession>
<evidence type="ECO:0000256" key="7">
    <source>
        <dbReference type="HAMAP-Rule" id="MF_01416"/>
    </source>
</evidence>
<dbReference type="EMBL" id="BSBO01000005">
    <property type="protein sequence ID" value="GLG03559.1"/>
    <property type="molecule type" value="Genomic_DNA"/>
</dbReference>
<dbReference type="AlphaFoldDB" id="A0A9W6C4E2"/>
<evidence type="ECO:0000256" key="6">
    <source>
        <dbReference type="ARBA" id="ARBA00023310"/>
    </source>
</evidence>
<comment type="similarity">
    <text evidence="7">Belongs to the ATPase delta chain family.</text>
</comment>
<keyword evidence="10" id="KW-1185">Reference proteome</keyword>
<dbReference type="EMBL" id="BSCH01000015">
    <property type="protein sequence ID" value="GLG90933.1"/>
    <property type="molecule type" value="Genomic_DNA"/>
</dbReference>
<keyword evidence="5 7" id="KW-0472">Membrane</keyword>
<evidence type="ECO:0000256" key="2">
    <source>
        <dbReference type="ARBA" id="ARBA00022448"/>
    </source>
</evidence>
<dbReference type="Proteomes" id="UP001145145">
    <property type="component" value="Unassembled WGS sequence"/>
</dbReference>
<dbReference type="GO" id="GO:0045259">
    <property type="term" value="C:proton-transporting ATP synthase complex"/>
    <property type="evidence" value="ECO:0007669"/>
    <property type="project" value="UniProtKB-KW"/>
</dbReference>
<evidence type="ECO:0000256" key="4">
    <source>
        <dbReference type="ARBA" id="ARBA00023065"/>
    </source>
</evidence>
<reference evidence="8" key="1">
    <citation type="submission" date="2022-11" db="EMBL/GenBank/DDBJ databases">
        <title>Draft genome sequence of Sellimonas catena strain 12EGH17.</title>
        <authorList>
            <person name="Hisatomi A."/>
            <person name="Ohkuma M."/>
            <person name="Sakamoto M."/>
        </authorList>
    </citation>
    <scope>NUCLEOTIDE SEQUENCE</scope>
    <source>
        <strain evidence="8">12EGH17</strain>
    </source>
</reference>
<dbReference type="PANTHER" id="PTHR11910">
    <property type="entry name" value="ATP SYNTHASE DELTA CHAIN"/>
    <property type="match status" value="1"/>
</dbReference>
<dbReference type="RefSeq" id="WP_118637147.1">
    <property type="nucleotide sequence ID" value="NZ_BSBO01000005.1"/>
</dbReference>
<dbReference type="GO" id="GO:0046933">
    <property type="term" value="F:proton-transporting ATP synthase activity, rotational mechanism"/>
    <property type="evidence" value="ECO:0007669"/>
    <property type="project" value="UniProtKB-UniRule"/>
</dbReference>
<comment type="subcellular location">
    <subcellularLocation>
        <location evidence="7">Cell membrane</location>
        <topology evidence="7">Peripheral membrane protein</topology>
    </subcellularLocation>
    <subcellularLocation>
        <location evidence="1">Membrane</location>
    </subcellularLocation>
</comment>
<organism evidence="8 10">
    <name type="scientific">Sellimonas catena</name>
    <dbReference type="NCBI Taxonomy" id="2994035"/>
    <lineage>
        <taxon>Bacteria</taxon>
        <taxon>Bacillati</taxon>
        <taxon>Bacillota</taxon>
        <taxon>Clostridia</taxon>
        <taxon>Lachnospirales</taxon>
        <taxon>Lachnospiraceae</taxon>
        <taxon>Sellimonas</taxon>
    </lineage>
</organism>
<dbReference type="Gene3D" id="1.10.520.20">
    <property type="entry name" value="N-terminal domain of the delta subunit of the F1F0-ATP synthase"/>
    <property type="match status" value="1"/>
</dbReference>
<keyword evidence="6 7" id="KW-0066">ATP synthesis</keyword>
<evidence type="ECO:0000313" key="10">
    <source>
        <dbReference type="Proteomes" id="UP001145145"/>
    </source>
</evidence>
<reference evidence="9" key="3">
    <citation type="submission" date="2022-11" db="EMBL/GenBank/DDBJ databases">
        <title>Draft genome sequence of Sellimonas catena strain 18CBH55.</title>
        <authorList>
            <person name="Hisatomi A."/>
            <person name="Ohkuma M."/>
            <person name="Sakamoto M."/>
        </authorList>
    </citation>
    <scope>NUCLEOTIDE SEQUENCE</scope>
    <source>
        <strain evidence="9">18CBH55</strain>
    </source>
</reference>
<name>A0A9W6C4E2_9FIRM</name>
<dbReference type="Pfam" id="PF00213">
    <property type="entry name" value="OSCP"/>
    <property type="match status" value="1"/>
</dbReference>